<comment type="caution">
    <text evidence="2">The sequence shown here is derived from an EMBL/GenBank/DDBJ whole genome shotgun (WGS) entry which is preliminary data.</text>
</comment>
<evidence type="ECO:0000313" key="3">
    <source>
        <dbReference type="Proteomes" id="UP000237003"/>
    </source>
</evidence>
<dbReference type="Proteomes" id="UP000237003">
    <property type="component" value="Unassembled WGS sequence"/>
</dbReference>
<dbReference type="RefSeq" id="WP_103778739.1">
    <property type="nucleotide sequence ID" value="NZ_PQLX01000006.1"/>
</dbReference>
<name>A0A2S4RVE7_CITAM</name>
<dbReference type="GO" id="GO:0016757">
    <property type="term" value="F:glycosyltransferase activity"/>
    <property type="evidence" value="ECO:0007669"/>
    <property type="project" value="UniProtKB-KW"/>
</dbReference>
<gene>
    <name evidence="2" type="ORF">C3430_17995</name>
</gene>
<dbReference type="CDD" id="cd06532">
    <property type="entry name" value="Glyco_transf_25"/>
    <property type="match status" value="1"/>
</dbReference>
<protein>
    <submittedName>
        <fullName evidence="2">Beta-1,4-galactosyltransferase</fullName>
    </submittedName>
</protein>
<dbReference type="InterPro" id="IPR002654">
    <property type="entry name" value="Glyco_trans_25"/>
</dbReference>
<feature type="domain" description="Glycosyl transferase family 25" evidence="1">
    <location>
        <begin position="4"/>
        <end position="183"/>
    </location>
</feature>
<dbReference type="AlphaFoldDB" id="A0A2S4RVE7"/>
<keyword evidence="2" id="KW-0808">Transferase</keyword>
<keyword evidence="2" id="KW-0328">Glycosyltransferase</keyword>
<reference evidence="2 3" key="1">
    <citation type="submission" date="2018-01" db="EMBL/GenBank/DDBJ databases">
        <title>Complete genome sequences of 14 Citrobacter spp. isolated from plant in Canada.</title>
        <authorList>
            <person name="Bhandare S.G."/>
            <person name="Colavecchio A."/>
            <person name="Jeukens J."/>
            <person name="Emond-Rheault J.-G."/>
            <person name="Freschi L."/>
            <person name="Hamel J."/>
            <person name="Kukavica-Ibrulj I."/>
            <person name="Levesque R."/>
            <person name="Goodridge L."/>
        </authorList>
    </citation>
    <scope>NUCLEOTIDE SEQUENCE [LARGE SCALE GENOMIC DNA]</scope>
    <source>
        <strain evidence="2 3">S1285</strain>
    </source>
</reference>
<dbReference type="EMBL" id="PQLX01000006">
    <property type="protein sequence ID" value="POU64073.1"/>
    <property type="molecule type" value="Genomic_DNA"/>
</dbReference>
<proteinExistence type="predicted"/>
<accession>A0A2S4RVE7</accession>
<evidence type="ECO:0000313" key="2">
    <source>
        <dbReference type="EMBL" id="POU64073.1"/>
    </source>
</evidence>
<dbReference type="OrthoDB" id="9816113at2"/>
<evidence type="ECO:0000259" key="1">
    <source>
        <dbReference type="Pfam" id="PF01755"/>
    </source>
</evidence>
<dbReference type="Pfam" id="PF01755">
    <property type="entry name" value="Glyco_transf_25"/>
    <property type="match status" value="1"/>
</dbReference>
<sequence length="257" mass="30297">MKVPVYIVSLLRDDARRAKISAEFSALDIDFNYFDAIDAKDPCNRVLIDSMRDKGVGNEMTDGEIACTLSHQFIYQKMVAENIKWALILEDDVTVDFRLKKFLSMLTNDELRKLKKDNLYLLGGQKGLHDYPVLGLSLFNKEKISTCTFRRVNYNQKKIRRTCCYLMNNEMARQLIELTNVYGTYRADSWKLMHQEHIINNFYLDEIISHPVLNISNSHLEVERMQMSEHKQPRSYFNKRSKIIRSWVKVVFFSFLK</sequence>
<organism evidence="2 3">
    <name type="scientific">Citrobacter amalonaticus</name>
    <dbReference type="NCBI Taxonomy" id="35703"/>
    <lineage>
        <taxon>Bacteria</taxon>
        <taxon>Pseudomonadati</taxon>
        <taxon>Pseudomonadota</taxon>
        <taxon>Gammaproteobacteria</taxon>
        <taxon>Enterobacterales</taxon>
        <taxon>Enterobacteriaceae</taxon>
        <taxon>Citrobacter</taxon>
    </lineage>
</organism>